<comment type="similarity">
    <text evidence="1">Belongs to the plant acyltransferase family.</text>
</comment>
<gene>
    <name evidence="2" type="ORF">VNO78_18469</name>
</gene>
<dbReference type="AlphaFoldDB" id="A0AAN9XM80"/>
<dbReference type="Gene3D" id="3.30.559.10">
    <property type="entry name" value="Chloramphenicol acetyltransferase-like domain"/>
    <property type="match status" value="2"/>
</dbReference>
<keyword evidence="3" id="KW-1185">Reference proteome</keyword>
<dbReference type="Proteomes" id="UP001386955">
    <property type="component" value="Unassembled WGS sequence"/>
</dbReference>
<protein>
    <submittedName>
        <fullName evidence="2">Uncharacterized protein</fullName>
    </submittedName>
</protein>
<organism evidence="2 3">
    <name type="scientific">Psophocarpus tetragonolobus</name>
    <name type="common">Winged bean</name>
    <name type="synonym">Dolichos tetragonolobus</name>
    <dbReference type="NCBI Taxonomy" id="3891"/>
    <lineage>
        <taxon>Eukaryota</taxon>
        <taxon>Viridiplantae</taxon>
        <taxon>Streptophyta</taxon>
        <taxon>Embryophyta</taxon>
        <taxon>Tracheophyta</taxon>
        <taxon>Spermatophyta</taxon>
        <taxon>Magnoliopsida</taxon>
        <taxon>eudicotyledons</taxon>
        <taxon>Gunneridae</taxon>
        <taxon>Pentapetalae</taxon>
        <taxon>rosids</taxon>
        <taxon>fabids</taxon>
        <taxon>Fabales</taxon>
        <taxon>Fabaceae</taxon>
        <taxon>Papilionoideae</taxon>
        <taxon>50 kb inversion clade</taxon>
        <taxon>NPAAA clade</taxon>
        <taxon>indigoferoid/millettioid clade</taxon>
        <taxon>Phaseoleae</taxon>
        <taxon>Psophocarpus</taxon>
    </lineage>
</organism>
<dbReference type="EMBL" id="JAYMYS010000004">
    <property type="protein sequence ID" value="KAK7397301.1"/>
    <property type="molecule type" value="Genomic_DNA"/>
</dbReference>
<dbReference type="InterPro" id="IPR050317">
    <property type="entry name" value="Plant_Fungal_Acyltransferase"/>
</dbReference>
<dbReference type="PANTHER" id="PTHR31642">
    <property type="entry name" value="TRICHOTHECENE 3-O-ACETYLTRANSFERASE"/>
    <property type="match status" value="1"/>
</dbReference>
<sequence length="428" mass="47075">MSSRVTVNSKLTVVSSKPVRAGNHTLSAVDRGMRPHTLHIILYYNNQERWFESFDLDPLRESLSKVLTLYPTVTGRLGPGLDGEWEVKCNDAGVRVLKATVHATLHQWLQTASGSEEKLLVSWDDMPHDPSTWSPFRIQINSFQGGGVAIGVSCSHMVADLTFVFSFLKSWTEVHRHMPITHPPLVAPLSLPLPNDVSLPRHANAASPINMGTASFKFSSSIIKQCLSKLHHACPNATPFDFLAALFWTRLASLKPPKTHHSLCICTDFRSVLKPSLPIGYFGNALHFSTLSHKAEDMQLGGIVSAVHTHLEGISDEQIWCGINKAYGEELTCVCMEHLVVVGKEGEDDCSLVYAAMFGNNQKPAHVSCRVGNVEGEGLIVVMPSSEGGFSRTVMVTLPEEQLVRLTRDEPILDLDPTMLLAACLLDH</sequence>
<dbReference type="InterPro" id="IPR023213">
    <property type="entry name" value="CAT-like_dom_sf"/>
</dbReference>
<reference evidence="2 3" key="1">
    <citation type="submission" date="2024-01" db="EMBL/GenBank/DDBJ databases">
        <title>The genomes of 5 underutilized Papilionoideae crops provide insights into root nodulation and disease resistanc.</title>
        <authorList>
            <person name="Jiang F."/>
        </authorList>
    </citation>
    <scope>NUCLEOTIDE SEQUENCE [LARGE SCALE GENOMIC DNA]</scope>
    <source>
        <strain evidence="2">DUOXIRENSHENG_FW03</strain>
        <tissue evidence="2">Leaves</tissue>
    </source>
</reference>
<dbReference type="PANTHER" id="PTHR31642:SF316">
    <property type="entry name" value="PROTEIN ECERIFERUM 26-LIKE"/>
    <property type="match status" value="1"/>
</dbReference>
<evidence type="ECO:0000313" key="3">
    <source>
        <dbReference type="Proteomes" id="UP001386955"/>
    </source>
</evidence>
<comment type="caution">
    <text evidence="2">The sequence shown here is derived from an EMBL/GenBank/DDBJ whole genome shotgun (WGS) entry which is preliminary data.</text>
</comment>
<accession>A0AAN9XM80</accession>
<evidence type="ECO:0000313" key="2">
    <source>
        <dbReference type="EMBL" id="KAK7397301.1"/>
    </source>
</evidence>
<proteinExistence type="inferred from homology"/>
<dbReference type="Pfam" id="PF02458">
    <property type="entry name" value="Transferase"/>
    <property type="match status" value="1"/>
</dbReference>
<name>A0AAN9XM80_PSOTE</name>
<dbReference type="GO" id="GO:0016747">
    <property type="term" value="F:acyltransferase activity, transferring groups other than amino-acyl groups"/>
    <property type="evidence" value="ECO:0007669"/>
    <property type="project" value="TreeGrafter"/>
</dbReference>
<evidence type="ECO:0000256" key="1">
    <source>
        <dbReference type="ARBA" id="ARBA00009861"/>
    </source>
</evidence>